<comment type="similarity">
    <text evidence="2">Belongs to the nucleoporin Nup133 family.</text>
</comment>
<dbReference type="Proteomes" id="UP000030765">
    <property type="component" value="Unassembled WGS sequence"/>
</dbReference>
<dbReference type="EMBL" id="KE524723">
    <property type="protein sequence ID" value="KFB36140.1"/>
    <property type="molecule type" value="Genomic_DNA"/>
</dbReference>
<dbReference type="PANTHER" id="PTHR13405">
    <property type="entry name" value="NUCLEAR PORE COMPLEX PROTEIN NUP133"/>
    <property type="match status" value="1"/>
</dbReference>
<dbReference type="GO" id="GO:0000972">
    <property type="term" value="P:transcription-dependent tethering of RNA polymerase II gene DNA at nuclear periphery"/>
    <property type="evidence" value="ECO:0007669"/>
    <property type="project" value="TreeGrafter"/>
</dbReference>
<proteinExistence type="inferred from homology"/>
<dbReference type="GO" id="GO:0016973">
    <property type="term" value="P:poly(A)+ mRNA export from nucleus"/>
    <property type="evidence" value="ECO:0007669"/>
    <property type="project" value="TreeGrafter"/>
</dbReference>
<dbReference type="InterPro" id="IPR015943">
    <property type="entry name" value="WD40/YVTN_repeat-like_dom_sf"/>
</dbReference>
<dbReference type="InterPro" id="IPR007187">
    <property type="entry name" value="Nucleoporin_Nup133/Nup155_C"/>
</dbReference>
<organism evidence="11">
    <name type="scientific">Anopheles sinensis</name>
    <name type="common">Mosquito</name>
    <dbReference type="NCBI Taxonomy" id="74873"/>
    <lineage>
        <taxon>Eukaryota</taxon>
        <taxon>Metazoa</taxon>
        <taxon>Ecdysozoa</taxon>
        <taxon>Arthropoda</taxon>
        <taxon>Hexapoda</taxon>
        <taxon>Insecta</taxon>
        <taxon>Pterygota</taxon>
        <taxon>Neoptera</taxon>
        <taxon>Endopterygota</taxon>
        <taxon>Diptera</taxon>
        <taxon>Nematocera</taxon>
        <taxon>Culicoidea</taxon>
        <taxon>Culicidae</taxon>
        <taxon>Anophelinae</taxon>
        <taxon>Anopheles</taxon>
    </lineage>
</organism>
<evidence type="ECO:0000313" key="11">
    <source>
        <dbReference type="EMBL" id="KFB36140.1"/>
    </source>
</evidence>
<reference evidence="11 13" key="1">
    <citation type="journal article" date="2014" name="BMC Genomics">
        <title>Genome sequence of Anopheles sinensis provides insight into genetics basis of mosquito competence for malaria parasites.</title>
        <authorList>
            <person name="Zhou D."/>
            <person name="Zhang D."/>
            <person name="Ding G."/>
            <person name="Shi L."/>
            <person name="Hou Q."/>
            <person name="Ye Y."/>
            <person name="Xu Y."/>
            <person name="Zhou H."/>
            <person name="Xiong C."/>
            <person name="Li S."/>
            <person name="Yu J."/>
            <person name="Hong S."/>
            <person name="Yu X."/>
            <person name="Zou P."/>
            <person name="Chen C."/>
            <person name="Chang X."/>
            <person name="Wang W."/>
            <person name="Lv Y."/>
            <person name="Sun Y."/>
            <person name="Ma L."/>
            <person name="Shen B."/>
            <person name="Zhu C."/>
        </authorList>
    </citation>
    <scope>NUCLEOTIDE SEQUENCE [LARGE SCALE GENOMIC DNA]</scope>
</reference>
<name>A0A084VDU6_ANOSI</name>
<dbReference type="PANTHER" id="PTHR13405:SF11">
    <property type="entry name" value="NUCLEAR PORE COMPLEX PROTEIN NUP133"/>
    <property type="match status" value="1"/>
</dbReference>
<dbReference type="InterPro" id="IPR037624">
    <property type="entry name" value="Nup133-like"/>
</dbReference>
<dbReference type="VEuPathDB" id="VectorBase:ASIC003214"/>
<dbReference type="GO" id="GO:0017056">
    <property type="term" value="F:structural constituent of nuclear pore"/>
    <property type="evidence" value="ECO:0007669"/>
    <property type="project" value="InterPro"/>
</dbReference>
<keyword evidence="3" id="KW-0813">Transport</keyword>
<keyword evidence="13" id="KW-1185">Reference proteome</keyword>
<feature type="region of interest" description="Disordered" evidence="8">
    <location>
        <begin position="28"/>
        <end position="48"/>
    </location>
</feature>
<gene>
    <name evidence="11" type="ORF">ZHAS_00003214</name>
</gene>
<evidence type="ECO:0000256" key="4">
    <source>
        <dbReference type="ARBA" id="ARBA00022816"/>
    </source>
</evidence>
<reference evidence="12" key="2">
    <citation type="submission" date="2020-05" db="UniProtKB">
        <authorList>
            <consortium name="EnsemblMetazoa"/>
        </authorList>
    </citation>
    <scope>IDENTIFICATION</scope>
</reference>
<dbReference type="Gene3D" id="2.130.10.10">
    <property type="entry name" value="YVTN repeat-like/Quinoprotein amine dehydrogenase"/>
    <property type="match status" value="1"/>
</dbReference>
<evidence type="ECO:0000313" key="12">
    <source>
        <dbReference type="EnsemblMetazoa" id="ASIC003214-PA"/>
    </source>
</evidence>
<keyword evidence="5" id="KW-0653">Protein transport</keyword>
<feature type="region of interest" description="Disordered" evidence="8">
    <location>
        <begin position="1"/>
        <end position="20"/>
    </location>
</feature>
<evidence type="ECO:0000256" key="7">
    <source>
        <dbReference type="ARBA" id="ARBA00023242"/>
    </source>
</evidence>
<dbReference type="EnsemblMetazoa" id="ASIC003214-RA">
    <property type="protein sequence ID" value="ASIC003214-PA"/>
    <property type="gene ID" value="ASIC003214"/>
</dbReference>
<protein>
    <submittedName>
        <fullName evidence="11">AGAP003503-PA-like protein</fullName>
    </submittedName>
</protein>
<keyword evidence="4" id="KW-0509">mRNA transport</keyword>
<dbReference type="OrthoDB" id="103454at2759"/>
<dbReference type="GO" id="GO:0031080">
    <property type="term" value="C:nuclear pore outer ring"/>
    <property type="evidence" value="ECO:0007669"/>
    <property type="project" value="TreeGrafter"/>
</dbReference>
<comment type="subcellular location">
    <subcellularLocation>
        <location evidence="1">Nucleus envelope</location>
    </subcellularLocation>
</comment>
<evidence type="ECO:0000259" key="10">
    <source>
        <dbReference type="Pfam" id="PF08801"/>
    </source>
</evidence>
<dbReference type="InterPro" id="IPR014908">
    <property type="entry name" value="Nucleoporin_Nup133/Nup155_N"/>
</dbReference>
<dbReference type="Gene3D" id="1.25.40.700">
    <property type="match status" value="1"/>
</dbReference>
<dbReference type="STRING" id="74873.A0A084VDU6"/>
<dbReference type="AlphaFoldDB" id="A0A084VDU6"/>
<feature type="domain" description="Nucleoporin Nup133/Nup155-like C-terminal" evidence="9">
    <location>
        <begin position="851"/>
        <end position="1060"/>
    </location>
</feature>
<evidence type="ECO:0000313" key="13">
    <source>
        <dbReference type="Proteomes" id="UP000030765"/>
    </source>
</evidence>
<evidence type="ECO:0000256" key="3">
    <source>
        <dbReference type="ARBA" id="ARBA00022448"/>
    </source>
</evidence>
<sequence length="1177" mass="132758">MDRSFSVGMRPAKNTNVSRSRQSLAGSFFAGPSGGGRSNNTTNFTRQGSGRYSLSSRLNVSKQDVVAKSEYNVLETYGLVLPVQVTNMLSYSDRNIPVSVNYSQNGWAWLVQGRRLFVWQFSENPIQKSTSGGGGGFTKESISKIARKVGSQIRELTLPHCDIGHKATLVSVFVCEGQPMAGASCMAVSPAGDVRYWQSILHDGSSIDESNILEGQEFEQLVSLGGCEFILATTTCSLVRLSVDLQQGHSSIQARLMKPPSGFLGSIGKRFASIIIGMHNNQERENKLVKITCEKMSANEWHVTVLADRWIQRWALQPNSKTERFLSEDVEIVKKMRDFFHQKLWSTRDASEIEQWPLDMQPTDRGVIVLSAAANHQRSPQVQYALMTFVFEPNHTFTLTESTLLRYQGLYNPERVTDDMDFRFIANRSFAYVYNERFILPVALSSGPVASTESVEKIEFSTHDNAILMGNCFQNLPLFFTRMNGVVIVTPSDFDPSDMFNSSFSSDVFSSNVSGAADMSAMKQSMFAPSAINAGNLVLYELDPDELTESFATEPDDPVHLLKAAFIYHVKRNTTMADELVQSLLETTSQREHVDGVLDRTVLKIAIDLADDTPAADPRWEVTDRHALGSSTSMQIVQQLREKNVAYTLFIEFLHGRGLWEHLGAVSGTTTNTGEIHTTAQCLSDIGEKIVAAIGLRCLHSGHARLLDEAISLVLRQSNRSVPFPNLIPQDLFYAQTSRVEELFHVLAELVDRYVKEERSPIQIQSALVEVNTIILAVLQEVLKYRETKVEMFTVQEELSKRYEYVPWTAAAGKRGLRDVLSHMVSTTLREGIKGTAEPEFRAKHFTHMTELVDYVLDGRKAYLEHIHDPDKYDVLLQQYKAQRSDLIYPFLEAEQYEMAAKLAEKYLDFQALVEICDKTNNQERLDEYIERYREHDFAQFAISWHMRQCKQGNILQRFKNNPSELGRFLVDHPSMAWIQLVFNGELLQAAKVLGALAARELELLARKRVILCLAKLCLLASDGETHGPLLDELNSELDLIEIQENIPPELLEHFGYDSKDVKVLTPDEMVNLFIADVSGISSEKEFHHALTLLPYFANPDEVRQRIWCAASGATQYAVLQADRSVLHLGRWTAGEFLPPLEYFLEAPELGELTDSKSFQYLMRLGYEHIHESYQTN</sequence>
<evidence type="ECO:0000256" key="2">
    <source>
        <dbReference type="ARBA" id="ARBA00005569"/>
    </source>
</evidence>
<dbReference type="EMBL" id="ATLV01011797">
    <property type="status" value="NOT_ANNOTATED_CDS"/>
    <property type="molecule type" value="Genomic_DNA"/>
</dbReference>
<evidence type="ECO:0000259" key="9">
    <source>
        <dbReference type="Pfam" id="PF03177"/>
    </source>
</evidence>
<dbReference type="SUPFAM" id="SSF117289">
    <property type="entry name" value="Nucleoporin domain"/>
    <property type="match status" value="1"/>
</dbReference>
<keyword evidence="7" id="KW-0539">Nucleus</keyword>
<evidence type="ECO:0000256" key="5">
    <source>
        <dbReference type="ARBA" id="ARBA00022927"/>
    </source>
</evidence>
<accession>A0A084VDU6</accession>
<dbReference type="GO" id="GO:0006606">
    <property type="term" value="P:protein import into nucleus"/>
    <property type="evidence" value="ECO:0007669"/>
    <property type="project" value="TreeGrafter"/>
</dbReference>
<dbReference type="Pfam" id="PF03177">
    <property type="entry name" value="Nucleoporin_C"/>
    <property type="match status" value="1"/>
</dbReference>
<evidence type="ECO:0000256" key="8">
    <source>
        <dbReference type="SAM" id="MobiDB-lite"/>
    </source>
</evidence>
<feature type="domain" description="Nucleoporin Nup133/Nup155-like N-terminal" evidence="10">
    <location>
        <begin position="70"/>
        <end position="488"/>
    </location>
</feature>
<keyword evidence="6" id="KW-0811">Translocation</keyword>
<feature type="compositionally biased region" description="Polar residues" evidence="8">
    <location>
        <begin position="38"/>
        <end position="48"/>
    </location>
</feature>
<dbReference type="OMA" id="TRKYEEY"/>
<dbReference type="Gene3D" id="1.20.58.1380">
    <property type="match status" value="1"/>
</dbReference>
<dbReference type="Pfam" id="PF08801">
    <property type="entry name" value="Nucleoporin_N"/>
    <property type="match status" value="1"/>
</dbReference>
<evidence type="ECO:0000256" key="6">
    <source>
        <dbReference type="ARBA" id="ARBA00023010"/>
    </source>
</evidence>
<evidence type="ECO:0000256" key="1">
    <source>
        <dbReference type="ARBA" id="ARBA00004259"/>
    </source>
</evidence>
<dbReference type="VEuPathDB" id="VectorBase:ASIS015806"/>